<feature type="transmembrane region" description="Helical" evidence="1">
    <location>
        <begin position="21"/>
        <end position="43"/>
    </location>
</feature>
<accession>A0ABT0FPH2</accession>
<sequence>MAESYRVEVVPLPVSVARICMWVQAGMGALGLALLLTLVGGMSGEAVGTALPMLAVPLAAILVIGYAAYQVRSRRRWVRAAGIVVESLQVLHGIWSLTGGFGVSTVLNVALALAVAYLLVRPESAAWFDRSAVRR</sequence>
<evidence type="ECO:0000313" key="3">
    <source>
        <dbReference type="Proteomes" id="UP001317259"/>
    </source>
</evidence>
<gene>
    <name evidence="2" type="ORF">MF672_010255</name>
</gene>
<dbReference type="RefSeq" id="WP_242374538.1">
    <property type="nucleotide sequence ID" value="NZ_JAKRKC020000001.1"/>
</dbReference>
<organism evidence="2 3">
    <name type="scientific">Actinomadura luzonensis</name>
    <dbReference type="NCBI Taxonomy" id="2805427"/>
    <lineage>
        <taxon>Bacteria</taxon>
        <taxon>Bacillati</taxon>
        <taxon>Actinomycetota</taxon>
        <taxon>Actinomycetes</taxon>
        <taxon>Streptosporangiales</taxon>
        <taxon>Thermomonosporaceae</taxon>
        <taxon>Actinomadura</taxon>
    </lineage>
</organism>
<keyword evidence="1" id="KW-0812">Transmembrane</keyword>
<name>A0ABT0FPH2_9ACTN</name>
<comment type="caution">
    <text evidence="2">The sequence shown here is derived from an EMBL/GenBank/DDBJ whole genome shotgun (WGS) entry which is preliminary data.</text>
</comment>
<keyword evidence="3" id="KW-1185">Reference proteome</keyword>
<evidence type="ECO:0000256" key="1">
    <source>
        <dbReference type="SAM" id="Phobius"/>
    </source>
</evidence>
<keyword evidence="1" id="KW-1133">Transmembrane helix</keyword>
<dbReference type="EMBL" id="JAKRKC020000001">
    <property type="protein sequence ID" value="MCK2214169.1"/>
    <property type="molecule type" value="Genomic_DNA"/>
</dbReference>
<protein>
    <recommendedName>
        <fullName evidence="4">DUF2568 domain-containing protein</fullName>
    </recommendedName>
</protein>
<proteinExistence type="predicted"/>
<dbReference type="Proteomes" id="UP001317259">
    <property type="component" value="Unassembled WGS sequence"/>
</dbReference>
<reference evidence="2 3" key="1">
    <citation type="submission" date="2022-04" db="EMBL/GenBank/DDBJ databases">
        <title>Genome draft of Actinomadura sp. ATCC 31491.</title>
        <authorList>
            <person name="Shi X."/>
            <person name="Du Y."/>
        </authorList>
    </citation>
    <scope>NUCLEOTIDE SEQUENCE [LARGE SCALE GENOMIC DNA]</scope>
    <source>
        <strain evidence="2 3">ATCC 31491</strain>
    </source>
</reference>
<feature type="transmembrane region" description="Helical" evidence="1">
    <location>
        <begin position="49"/>
        <end position="69"/>
    </location>
</feature>
<evidence type="ECO:0008006" key="4">
    <source>
        <dbReference type="Google" id="ProtNLM"/>
    </source>
</evidence>
<evidence type="ECO:0000313" key="2">
    <source>
        <dbReference type="EMBL" id="MCK2214169.1"/>
    </source>
</evidence>
<feature type="transmembrane region" description="Helical" evidence="1">
    <location>
        <begin position="101"/>
        <end position="120"/>
    </location>
</feature>
<keyword evidence="1" id="KW-0472">Membrane</keyword>